<accession>A0A7M5XCG9</accession>
<feature type="region of interest" description="Disordered" evidence="1">
    <location>
        <begin position="263"/>
        <end position="287"/>
    </location>
</feature>
<dbReference type="AlphaFoldDB" id="A0A7M5XCG9"/>
<dbReference type="SMART" id="SM00233">
    <property type="entry name" value="PH"/>
    <property type="match status" value="1"/>
</dbReference>
<feature type="compositionally biased region" description="Polar residues" evidence="1">
    <location>
        <begin position="347"/>
        <end position="356"/>
    </location>
</feature>
<evidence type="ECO:0000313" key="4">
    <source>
        <dbReference type="Proteomes" id="UP000594262"/>
    </source>
</evidence>
<organism evidence="3 4">
    <name type="scientific">Clytia hemisphaerica</name>
    <dbReference type="NCBI Taxonomy" id="252671"/>
    <lineage>
        <taxon>Eukaryota</taxon>
        <taxon>Metazoa</taxon>
        <taxon>Cnidaria</taxon>
        <taxon>Hydrozoa</taxon>
        <taxon>Hydroidolina</taxon>
        <taxon>Leptothecata</taxon>
        <taxon>Obeliida</taxon>
        <taxon>Clytiidae</taxon>
        <taxon>Clytia</taxon>
    </lineage>
</organism>
<feature type="domain" description="PH" evidence="2">
    <location>
        <begin position="3"/>
        <end position="137"/>
    </location>
</feature>
<dbReference type="InterPro" id="IPR011993">
    <property type="entry name" value="PH-like_dom_sf"/>
</dbReference>
<evidence type="ECO:0000256" key="1">
    <source>
        <dbReference type="SAM" id="MobiDB-lite"/>
    </source>
</evidence>
<dbReference type="Proteomes" id="UP000594262">
    <property type="component" value="Unplaced"/>
</dbReference>
<dbReference type="Gene3D" id="2.30.29.30">
    <property type="entry name" value="Pleckstrin-homology domain (PH domain)/Phosphotyrosine-binding domain (PTB)"/>
    <property type="match status" value="1"/>
</dbReference>
<evidence type="ECO:0000259" key="2">
    <source>
        <dbReference type="PROSITE" id="PS50003"/>
    </source>
</evidence>
<dbReference type="GeneID" id="136811178"/>
<sequence length="451" mass="51580">MGLIKKEGVLYKSPPEVKLMNEKSWHERYFVLADIGRNDALYLRNTKDKSWFHEDVRQRTESYLMYWKNLTEKKKAKEPKGIINLRQCTITTKDVHCFPHKLENLLILSTGKRQYFFSAQNKELQMEWFDFLQSSIDECSNGLIGEDEIDGVFSPPLYQQICEEDFVFEEHDTFICDSSSFSSRDSGRSNGSRTRSGLSNGSLSSRASKDSLSSIEENKRPPNEHKFESCNHTKIQQATGSSRIKEPQDACTQDQNYVYMSSYNDGHYSVPRQPRSRSLGSPNDNEIGAFRMENMPGTDDKLVTFMDVKFIVDSNVRLSFNGNSLEIQTKECFCKVEKKETEPSLLLRSSFNIQQTPPKPPRNGSLGESEKPAQLRARPKSMVGVFTASEEICQNNQRSATMCFSPSTKPAPIFKRRVSVNNDHSLSVYQNQYGSTFERNLPNLETSNTIL</sequence>
<dbReference type="InterPro" id="IPR042986">
    <property type="entry name" value="PLEKHS1"/>
</dbReference>
<dbReference type="InterPro" id="IPR001849">
    <property type="entry name" value="PH_domain"/>
</dbReference>
<keyword evidence="4" id="KW-1185">Reference proteome</keyword>
<feature type="compositionally biased region" description="Basic and acidic residues" evidence="1">
    <location>
        <begin position="216"/>
        <end position="230"/>
    </location>
</feature>
<evidence type="ECO:0000313" key="3">
    <source>
        <dbReference type="EnsemblMetazoa" id="CLYHEMP021142.1"/>
    </source>
</evidence>
<dbReference type="EnsemblMetazoa" id="CLYHEMT021142.1">
    <property type="protein sequence ID" value="CLYHEMP021142.1"/>
    <property type="gene ID" value="CLYHEMG021142"/>
</dbReference>
<name>A0A7M5XCG9_9CNID</name>
<feature type="region of interest" description="Disordered" evidence="1">
    <location>
        <begin position="179"/>
        <end position="230"/>
    </location>
</feature>
<dbReference type="Pfam" id="PF00169">
    <property type="entry name" value="PH"/>
    <property type="match status" value="1"/>
</dbReference>
<protein>
    <recommendedName>
        <fullName evidence="2">PH domain-containing protein</fullName>
    </recommendedName>
</protein>
<feature type="region of interest" description="Disordered" evidence="1">
    <location>
        <begin position="346"/>
        <end position="379"/>
    </location>
</feature>
<dbReference type="PANTHER" id="PTHR47014:SF1">
    <property type="entry name" value="PLECKSTRIN HOMOLOGY DOMAIN-CONTAINING FAMILY S MEMBER 1"/>
    <property type="match status" value="1"/>
</dbReference>
<dbReference type="RefSeq" id="XP_066923898.1">
    <property type="nucleotide sequence ID" value="XM_067067797.1"/>
</dbReference>
<dbReference type="PROSITE" id="PS50003">
    <property type="entry name" value="PH_DOMAIN"/>
    <property type="match status" value="1"/>
</dbReference>
<dbReference type="PANTHER" id="PTHR47014">
    <property type="entry name" value="PLECKSTRIN HOMOLOGY DOMAIN-CONTAINING FAMILY S MEMBER 1"/>
    <property type="match status" value="1"/>
</dbReference>
<reference evidence="3" key="1">
    <citation type="submission" date="2021-01" db="UniProtKB">
        <authorList>
            <consortium name="EnsemblMetazoa"/>
        </authorList>
    </citation>
    <scope>IDENTIFICATION</scope>
</reference>
<feature type="compositionally biased region" description="Low complexity" evidence="1">
    <location>
        <begin position="179"/>
        <end position="214"/>
    </location>
</feature>
<proteinExistence type="predicted"/>
<dbReference type="SUPFAM" id="SSF50729">
    <property type="entry name" value="PH domain-like"/>
    <property type="match status" value="1"/>
</dbReference>